<sequence length="93" mass="10976">MKEKILEEAMQWYKKQDDHPDVYIGDFVDLVIHKTTDAIFEEIENELKQEFANGNLKQPFIISSDYYLELKLKEIKDKVVKSPPSEDSIVEEK</sequence>
<name>X1AD48_9ZZZZ</name>
<comment type="caution">
    <text evidence="1">The sequence shown here is derived from an EMBL/GenBank/DDBJ whole genome shotgun (WGS) entry which is preliminary data.</text>
</comment>
<reference evidence="1" key="1">
    <citation type="journal article" date="2014" name="Front. Microbiol.">
        <title>High frequency of phylogenetically diverse reductive dehalogenase-homologous genes in deep subseafloor sedimentary metagenomes.</title>
        <authorList>
            <person name="Kawai M."/>
            <person name="Futagami T."/>
            <person name="Toyoda A."/>
            <person name="Takaki Y."/>
            <person name="Nishi S."/>
            <person name="Hori S."/>
            <person name="Arai W."/>
            <person name="Tsubouchi T."/>
            <person name="Morono Y."/>
            <person name="Uchiyama I."/>
            <person name="Ito T."/>
            <person name="Fujiyama A."/>
            <person name="Inagaki F."/>
            <person name="Takami H."/>
        </authorList>
    </citation>
    <scope>NUCLEOTIDE SEQUENCE</scope>
    <source>
        <strain evidence="1">Expedition CK06-06</strain>
    </source>
</reference>
<protein>
    <submittedName>
        <fullName evidence="1">Uncharacterized protein</fullName>
    </submittedName>
</protein>
<evidence type="ECO:0000313" key="1">
    <source>
        <dbReference type="EMBL" id="GAG57971.1"/>
    </source>
</evidence>
<proteinExistence type="predicted"/>
<dbReference type="EMBL" id="BART01008778">
    <property type="protein sequence ID" value="GAG57971.1"/>
    <property type="molecule type" value="Genomic_DNA"/>
</dbReference>
<gene>
    <name evidence="1" type="ORF">S01H4_19649</name>
</gene>
<dbReference type="AlphaFoldDB" id="X1AD48"/>
<organism evidence="1">
    <name type="scientific">marine sediment metagenome</name>
    <dbReference type="NCBI Taxonomy" id="412755"/>
    <lineage>
        <taxon>unclassified sequences</taxon>
        <taxon>metagenomes</taxon>
        <taxon>ecological metagenomes</taxon>
    </lineage>
</organism>
<accession>X1AD48</accession>